<dbReference type="SMART" id="SM00253">
    <property type="entry name" value="SOCS"/>
    <property type="match status" value="1"/>
</dbReference>
<dbReference type="SMART" id="SM00248">
    <property type="entry name" value="ANK"/>
    <property type="match status" value="3"/>
</dbReference>
<dbReference type="Pfam" id="PF00293">
    <property type="entry name" value="NUDIX"/>
    <property type="match status" value="1"/>
</dbReference>
<evidence type="ECO:0000256" key="9">
    <source>
        <dbReference type="ARBA" id="ARBA00093663"/>
    </source>
</evidence>
<feature type="repeat" description="ANK" evidence="10">
    <location>
        <begin position="459"/>
        <end position="485"/>
    </location>
</feature>
<dbReference type="PROSITE" id="PS50088">
    <property type="entry name" value="ANK_REPEAT"/>
    <property type="match status" value="2"/>
</dbReference>
<evidence type="ECO:0000256" key="7">
    <source>
        <dbReference type="ARBA" id="ARBA00093415"/>
    </source>
</evidence>
<dbReference type="InterPro" id="IPR000086">
    <property type="entry name" value="NUDIX_hydrolase_dom"/>
</dbReference>
<feature type="repeat" description="ANK" evidence="10">
    <location>
        <begin position="429"/>
        <end position="458"/>
    </location>
</feature>
<dbReference type="EMBL" id="CAJPEV010002172">
    <property type="protein sequence ID" value="CAG0895975.1"/>
    <property type="molecule type" value="Genomic_DNA"/>
</dbReference>
<feature type="domain" description="SOCS box" evidence="11">
    <location>
        <begin position="634"/>
        <end position="671"/>
    </location>
</feature>
<evidence type="ECO:0000256" key="4">
    <source>
        <dbReference type="ARBA" id="ARBA00023043"/>
    </source>
</evidence>
<dbReference type="PANTHER" id="PTHR24136:SF15">
    <property type="entry name" value="ANK_REP_REGION DOMAIN-CONTAINING PROTEIN"/>
    <property type="match status" value="1"/>
</dbReference>
<keyword evidence="4 10" id="KW-0040">ANK repeat</keyword>
<organism evidence="13">
    <name type="scientific">Darwinula stevensoni</name>
    <dbReference type="NCBI Taxonomy" id="69355"/>
    <lineage>
        <taxon>Eukaryota</taxon>
        <taxon>Metazoa</taxon>
        <taxon>Ecdysozoa</taxon>
        <taxon>Arthropoda</taxon>
        <taxon>Crustacea</taxon>
        <taxon>Oligostraca</taxon>
        <taxon>Ostracoda</taxon>
        <taxon>Podocopa</taxon>
        <taxon>Podocopida</taxon>
        <taxon>Darwinulocopina</taxon>
        <taxon>Darwinuloidea</taxon>
        <taxon>Darwinulidae</taxon>
        <taxon>Darwinula</taxon>
    </lineage>
</organism>
<dbReference type="OrthoDB" id="447842at2759"/>
<evidence type="ECO:0000313" key="13">
    <source>
        <dbReference type="EMBL" id="CAD7249193.1"/>
    </source>
</evidence>
<dbReference type="FunFam" id="1.10.750.20:FF:000001">
    <property type="entry name" value="Ankyrin repeat and SOCS box containing 1"/>
    <property type="match status" value="1"/>
</dbReference>
<evidence type="ECO:0000313" key="14">
    <source>
        <dbReference type="Proteomes" id="UP000677054"/>
    </source>
</evidence>
<dbReference type="SUPFAM" id="SSF158235">
    <property type="entry name" value="SOCS box-like"/>
    <property type="match status" value="1"/>
</dbReference>
<proteinExistence type="inferred from homology"/>
<dbReference type="Gene3D" id="3.90.79.10">
    <property type="entry name" value="Nucleoside Triphosphate Pyrophosphohydrolase"/>
    <property type="match status" value="1"/>
</dbReference>
<dbReference type="InterPro" id="IPR051573">
    <property type="entry name" value="Ankyrin-SOCS_box_domain"/>
</dbReference>
<evidence type="ECO:0000256" key="3">
    <source>
        <dbReference type="ARBA" id="ARBA00022801"/>
    </source>
</evidence>
<dbReference type="Gene3D" id="1.10.750.20">
    <property type="entry name" value="SOCS box"/>
    <property type="match status" value="1"/>
</dbReference>
<dbReference type="InterPro" id="IPR036036">
    <property type="entry name" value="SOCS_box-like_dom_sf"/>
</dbReference>
<sequence>MSQKRVRVYWPKNLFSKRLEVNLSEHVPAPFSQCALNHFALEGEGLIGCIFQNDQLHLFPSPVQVSPPHVPICSRICQIHNRTAPQLSETVFKGISDSSLKPIFTSIKHPPFCPIEHMGPELLASIPEEHLSRGIDVGVSVILESSDSYVLMTRRAAHMKTFPSVWVPPGGHIETGETMEEGVLRELREETGLDFKMDHFSEESVLGLWESTYPPMLALGDPVRHHIVVYFHFHSTLPHQELQEQLKLDHTEVDAAAWLPLSLVEAIVNVDINGIPESIPVTTVNESGLHIQDEVAAQTWFEERASHPHRLSTGTRHALALYLQNRSISPPTTLTYLNTTLSLALMSFDAQETPMSPPLMPPDEERRMQEVVEEVQLADRDRLESDSPVKEGILHDLAFRGDVHALKSLLESQEVQRLVNLRLRPFIASPLRLAVTANQMGCVKVLLWHGADVDLPDVKFQTPLMVAIHSGFVDIAKVLLDAGADPEGHPCNLTTPLMVAVEAINPCAIRLLMEHGADSESLKHLYRKGYPTWPLHSSIKAGSFEATLMLLCCGALPDLSHLHTERITPELLCQKSLPHCVIDKSLEKDWVWRLRVLREFGVNMGQEDKHGNDVSESLPPSSPHYQPIRDLLCNPLSLQSLCRLRIRRELGRYRIKDIQTLPVTKIMKDFLFYKDCCQV</sequence>
<dbReference type="InterPro" id="IPR020084">
    <property type="entry name" value="NUDIX_hydrolase_CS"/>
</dbReference>
<evidence type="ECO:0000256" key="2">
    <source>
        <dbReference type="ARBA" id="ARBA00022737"/>
    </source>
</evidence>
<dbReference type="GO" id="GO:0035556">
    <property type="term" value="P:intracellular signal transduction"/>
    <property type="evidence" value="ECO:0007669"/>
    <property type="project" value="InterPro"/>
</dbReference>
<comment type="function">
    <text evidence="7">Acts as a decapping enzyme capable of hydrolyzing monomethylated capped RNAs (in vitro). Hydrolyzes monomethylated capped RNA after alpha and beta phosphates to form N(7)-methyl-GDP. Shows low activity towards unmethylated capped RNA.</text>
</comment>
<dbReference type="Pfam" id="PF07525">
    <property type="entry name" value="SOCS_box"/>
    <property type="match status" value="1"/>
</dbReference>
<evidence type="ECO:0000256" key="10">
    <source>
        <dbReference type="PROSITE-ProRule" id="PRU00023"/>
    </source>
</evidence>
<dbReference type="PROSITE" id="PS00893">
    <property type="entry name" value="NUDIX_BOX"/>
    <property type="match status" value="1"/>
</dbReference>
<dbReference type="GO" id="GO:0140933">
    <property type="term" value="F:5'-(N(7)-methylguanosine 5'-triphospho)-[mRNA] hydrolase activity"/>
    <property type="evidence" value="ECO:0007669"/>
    <property type="project" value="UniProtKB-EC"/>
</dbReference>
<keyword evidence="2" id="KW-0677">Repeat</keyword>
<evidence type="ECO:0000259" key="12">
    <source>
        <dbReference type="PROSITE" id="PS51462"/>
    </source>
</evidence>
<evidence type="ECO:0000256" key="1">
    <source>
        <dbReference type="ARBA" id="ARBA00005949"/>
    </source>
</evidence>
<accession>A0A7R8XK53</accession>
<evidence type="ECO:0000259" key="11">
    <source>
        <dbReference type="PROSITE" id="PS50225"/>
    </source>
</evidence>
<evidence type="ECO:0000256" key="8">
    <source>
        <dbReference type="ARBA" id="ARBA00093621"/>
    </source>
</evidence>
<dbReference type="InterPro" id="IPR033716">
    <property type="entry name" value="Nudt17_dom"/>
</dbReference>
<evidence type="ECO:0000256" key="5">
    <source>
        <dbReference type="ARBA" id="ARBA00026102"/>
    </source>
</evidence>
<comment type="similarity">
    <text evidence="1">Belongs to the ankyrin SOCS box (ASB) family.</text>
</comment>
<protein>
    <recommendedName>
        <fullName evidence="8">m7GpppN-mRNA hydrolase NUDT17</fullName>
        <ecNumber evidence="5">3.6.1.62</ecNumber>
    </recommendedName>
    <alternativeName>
        <fullName evidence="9">Nucleoside diphosphate-linked moiety X motif 17</fullName>
    </alternativeName>
</protein>
<dbReference type="InterPro" id="IPR020476">
    <property type="entry name" value="Nudix_hydrolase"/>
</dbReference>
<dbReference type="InterPro" id="IPR015797">
    <property type="entry name" value="NUDIX_hydrolase-like_dom_sf"/>
</dbReference>
<dbReference type="SUPFAM" id="SSF48403">
    <property type="entry name" value="Ankyrin repeat"/>
    <property type="match status" value="1"/>
</dbReference>
<keyword evidence="14" id="KW-1185">Reference proteome</keyword>
<dbReference type="AlphaFoldDB" id="A0A7R8XK53"/>
<gene>
    <name evidence="13" type="ORF">DSTB1V02_LOCUS8992</name>
</gene>
<dbReference type="GO" id="GO:0045732">
    <property type="term" value="P:positive regulation of protein catabolic process"/>
    <property type="evidence" value="ECO:0007669"/>
    <property type="project" value="TreeGrafter"/>
</dbReference>
<dbReference type="SMART" id="SM00969">
    <property type="entry name" value="SOCS_box"/>
    <property type="match status" value="1"/>
</dbReference>
<feature type="domain" description="Nudix hydrolase" evidence="12">
    <location>
        <begin position="132"/>
        <end position="283"/>
    </location>
</feature>
<dbReference type="CDD" id="cd04694">
    <property type="entry name" value="NUDIX_Nudt17"/>
    <property type="match status" value="1"/>
</dbReference>
<dbReference type="InterPro" id="IPR002110">
    <property type="entry name" value="Ankyrin_rpt"/>
</dbReference>
<dbReference type="GO" id="GO:0016567">
    <property type="term" value="P:protein ubiquitination"/>
    <property type="evidence" value="ECO:0007669"/>
    <property type="project" value="TreeGrafter"/>
</dbReference>
<keyword evidence="3" id="KW-0378">Hydrolase</keyword>
<dbReference type="PROSITE" id="PS50225">
    <property type="entry name" value="SOCS"/>
    <property type="match status" value="1"/>
</dbReference>
<dbReference type="Pfam" id="PF12796">
    <property type="entry name" value="Ank_2"/>
    <property type="match status" value="1"/>
</dbReference>
<dbReference type="EMBL" id="LR901689">
    <property type="protein sequence ID" value="CAD7249193.1"/>
    <property type="molecule type" value="Genomic_DNA"/>
</dbReference>
<dbReference type="InterPro" id="IPR036770">
    <property type="entry name" value="Ankyrin_rpt-contain_sf"/>
</dbReference>
<dbReference type="InterPro" id="IPR001496">
    <property type="entry name" value="SOCS_box"/>
</dbReference>
<evidence type="ECO:0000256" key="6">
    <source>
        <dbReference type="ARBA" id="ARBA00093205"/>
    </source>
</evidence>
<dbReference type="PROSITE" id="PS50297">
    <property type="entry name" value="ANK_REP_REGION"/>
    <property type="match status" value="1"/>
</dbReference>
<dbReference type="Gene3D" id="1.25.40.20">
    <property type="entry name" value="Ankyrin repeat-containing domain"/>
    <property type="match status" value="1"/>
</dbReference>
<dbReference type="PANTHER" id="PTHR24136">
    <property type="entry name" value="SOWAH (DROSOPHILA) HOMOLOG"/>
    <property type="match status" value="1"/>
</dbReference>
<dbReference type="SUPFAM" id="SSF55811">
    <property type="entry name" value="Nudix"/>
    <property type="match status" value="1"/>
</dbReference>
<comment type="catalytic activity">
    <reaction evidence="6">
        <text>a 5'-end (N(7)-methyl 5'-triphosphoguanosine)-ribonucleoside in mRNA + H2O = N(7)-methyl-GDP + a 5'-end phospho-ribonucleoside in mRNA + 2 H(+)</text>
        <dbReference type="Rhea" id="RHEA:67484"/>
        <dbReference type="Rhea" id="RHEA-COMP:15692"/>
        <dbReference type="Rhea" id="RHEA-COMP:17167"/>
        <dbReference type="ChEBI" id="CHEBI:15377"/>
        <dbReference type="ChEBI" id="CHEBI:15378"/>
        <dbReference type="ChEBI" id="CHEBI:63714"/>
        <dbReference type="ChEBI" id="CHEBI:138282"/>
        <dbReference type="ChEBI" id="CHEBI:156461"/>
        <dbReference type="EC" id="3.6.1.62"/>
    </reaction>
</comment>
<dbReference type="Proteomes" id="UP000677054">
    <property type="component" value="Unassembled WGS sequence"/>
</dbReference>
<name>A0A7R8XK53_9CRUS</name>
<dbReference type="EC" id="3.6.1.62" evidence="5"/>
<dbReference type="PROSITE" id="PS51462">
    <property type="entry name" value="NUDIX"/>
    <property type="match status" value="1"/>
</dbReference>
<dbReference type="PRINTS" id="PR00502">
    <property type="entry name" value="NUDIXFAMILY"/>
</dbReference>
<dbReference type="CDD" id="cd03716">
    <property type="entry name" value="SOCS_ASB_like"/>
    <property type="match status" value="1"/>
</dbReference>
<reference evidence="13" key="1">
    <citation type="submission" date="2020-11" db="EMBL/GenBank/DDBJ databases">
        <authorList>
            <person name="Tran Van P."/>
        </authorList>
    </citation>
    <scope>NUCLEOTIDE SEQUENCE</scope>
</reference>